<protein>
    <submittedName>
        <fullName evidence="7">Serine/threonine-protein kinase PknD</fullName>
        <ecNumber evidence="7">2.7.11.1</ecNumber>
    </submittedName>
</protein>
<dbReference type="PANTHER" id="PTHR43289:SF6">
    <property type="entry name" value="SERINE_THREONINE-PROTEIN KINASE NEKL-3"/>
    <property type="match status" value="1"/>
</dbReference>
<evidence type="ECO:0000256" key="1">
    <source>
        <dbReference type="ARBA" id="ARBA00022679"/>
    </source>
</evidence>
<comment type="caution">
    <text evidence="7">The sequence shown here is derived from an EMBL/GenBank/DDBJ whole genome shotgun (WGS) entry which is preliminary data.</text>
</comment>
<organism evidence="7 8">
    <name type="scientific">Novipirellula herctigrandis</name>
    <dbReference type="NCBI Taxonomy" id="2527986"/>
    <lineage>
        <taxon>Bacteria</taxon>
        <taxon>Pseudomonadati</taxon>
        <taxon>Planctomycetota</taxon>
        <taxon>Planctomycetia</taxon>
        <taxon>Pirellulales</taxon>
        <taxon>Pirellulaceae</taxon>
        <taxon>Novipirellula</taxon>
    </lineage>
</organism>
<keyword evidence="5" id="KW-1133">Transmembrane helix</keyword>
<name>A0A5C5Z4I6_9BACT</name>
<evidence type="ECO:0000259" key="6">
    <source>
        <dbReference type="PROSITE" id="PS50011"/>
    </source>
</evidence>
<dbReference type="Pfam" id="PF00069">
    <property type="entry name" value="Pkinase"/>
    <property type="match status" value="1"/>
</dbReference>
<keyword evidence="5" id="KW-0812">Transmembrane</keyword>
<sequence length="757" mass="83847">MNVDAKTVTVIEDLLDRWEEANEAGQPISIEALCESHPDLLDAVRSRIARLQEIDGRIGKGIESLSRKDAKLLIQSSIEELDFLQRGGLGAVYVGEDAAVHRCVAVKFLHPHLATDPLCRERFLLEAEVTARLEHPGVIPLYGIGQTDDGDPFYAMRFIDGQSMDELVKSLHERPAESKINRLENDRRYRQLLNHFLSVCQTIAYAHNRGIVHRDIKPANVMLGKYGETIVVDWGLAIPVVRDEPFRQSGEKTLMPALTGESSTSGQGAGTPVYMSPEQASNLAPTPASDIYSLGATLYKILSGKTPVDGNSLVEVKQRVIDGRITPVDEIRPNVPPPLAAITHKALSLKPSDRYATALQMAEDVEAFLADEPVSAYRESWLGKAMRVARHHRSATQTAIIALLIGSVLAGFAFLTLGAYATRETLLRKDAQAAQIQASDERANAERLRRESMATSAKFLAKSLGNEIDLRWRVLEAEAASPILRKLITDLNANVSTAPVDPERDEGALLLSSLDPARSELQNWLQARYINSQRSVKSDSWFVQSIDGTQLARVLPGDSIGRNYRHRDYFHGRGYDLNLGSISKDADLPKPLVDKVVHMSAVYESTNTRTLKVSFSVPIYDAEVEAYSRERIGVMGMSVELGDFAMDENTWLIDTRPDPFAKQRGLLLQHPDLGQRSEDVEPPRLSEELVGRSLELRKKRARQTDRVASLSPQETVLLIDDPIHFTPTLVAMEPIMIKGRAADVADTGWIVVVTETK</sequence>
<dbReference type="PROSITE" id="PS00108">
    <property type="entry name" value="PROTEIN_KINASE_ST"/>
    <property type="match status" value="1"/>
</dbReference>
<dbReference type="EMBL" id="SJPJ01000001">
    <property type="protein sequence ID" value="TWT82204.1"/>
    <property type="molecule type" value="Genomic_DNA"/>
</dbReference>
<dbReference type="RefSeq" id="WP_146398562.1">
    <property type="nucleotide sequence ID" value="NZ_SJPJ01000001.1"/>
</dbReference>
<dbReference type="CDD" id="cd14014">
    <property type="entry name" value="STKc_PknB_like"/>
    <property type="match status" value="1"/>
</dbReference>
<dbReference type="EC" id="2.7.11.1" evidence="7"/>
<gene>
    <name evidence="7" type="primary">pknD_6</name>
    <name evidence="7" type="ORF">CA13_36650</name>
</gene>
<feature type="domain" description="Protein kinase" evidence="6">
    <location>
        <begin position="78"/>
        <end position="369"/>
    </location>
</feature>
<dbReference type="PROSITE" id="PS50011">
    <property type="entry name" value="PROTEIN_KINASE_DOM"/>
    <property type="match status" value="1"/>
</dbReference>
<keyword evidence="2" id="KW-0547">Nucleotide-binding</keyword>
<dbReference type="OrthoDB" id="6111975at2"/>
<accession>A0A5C5Z4I6</accession>
<dbReference type="Gene3D" id="3.30.200.20">
    <property type="entry name" value="Phosphorylase Kinase, domain 1"/>
    <property type="match status" value="1"/>
</dbReference>
<evidence type="ECO:0000313" key="8">
    <source>
        <dbReference type="Proteomes" id="UP000315010"/>
    </source>
</evidence>
<keyword evidence="4" id="KW-0067">ATP-binding</keyword>
<dbReference type="PANTHER" id="PTHR43289">
    <property type="entry name" value="MITOGEN-ACTIVATED PROTEIN KINASE KINASE KINASE 20-RELATED"/>
    <property type="match status" value="1"/>
</dbReference>
<dbReference type="InterPro" id="IPR000719">
    <property type="entry name" value="Prot_kinase_dom"/>
</dbReference>
<dbReference type="SMART" id="SM00220">
    <property type="entry name" value="S_TKc"/>
    <property type="match status" value="1"/>
</dbReference>
<dbReference type="GO" id="GO:0005524">
    <property type="term" value="F:ATP binding"/>
    <property type="evidence" value="ECO:0007669"/>
    <property type="project" value="UniProtKB-KW"/>
</dbReference>
<dbReference type="InterPro" id="IPR008271">
    <property type="entry name" value="Ser/Thr_kinase_AS"/>
</dbReference>
<reference evidence="7 8" key="1">
    <citation type="submission" date="2019-02" db="EMBL/GenBank/DDBJ databases">
        <title>Deep-cultivation of Planctomycetes and their phenomic and genomic characterization uncovers novel biology.</title>
        <authorList>
            <person name="Wiegand S."/>
            <person name="Jogler M."/>
            <person name="Boedeker C."/>
            <person name="Pinto D."/>
            <person name="Vollmers J."/>
            <person name="Rivas-Marin E."/>
            <person name="Kohn T."/>
            <person name="Peeters S.H."/>
            <person name="Heuer A."/>
            <person name="Rast P."/>
            <person name="Oberbeckmann S."/>
            <person name="Bunk B."/>
            <person name="Jeske O."/>
            <person name="Meyerdierks A."/>
            <person name="Storesund J.E."/>
            <person name="Kallscheuer N."/>
            <person name="Luecker S."/>
            <person name="Lage O.M."/>
            <person name="Pohl T."/>
            <person name="Merkel B.J."/>
            <person name="Hornburger P."/>
            <person name="Mueller R.-W."/>
            <person name="Bruemmer F."/>
            <person name="Labrenz M."/>
            <person name="Spormann A.M."/>
            <person name="Op Den Camp H."/>
            <person name="Overmann J."/>
            <person name="Amann R."/>
            <person name="Jetten M.S.M."/>
            <person name="Mascher T."/>
            <person name="Medema M.H."/>
            <person name="Devos D.P."/>
            <person name="Kaster A.-K."/>
            <person name="Ovreas L."/>
            <person name="Rohde M."/>
            <person name="Galperin M.Y."/>
            <person name="Jogler C."/>
        </authorList>
    </citation>
    <scope>NUCLEOTIDE SEQUENCE [LARGE SCALE GENOMIC DNA]</scope>
    <source>
        <strain evidence="7 8">CA13</strain>
    </source>
</reference>
<dbReference type="SUPFAM" id="SSF56112">
    <property type="entry name" value="Protein kinase-like (PK-like)"/>
    <property type="match status" value="1"/>
</dbReference>
<dbReference type="Gene3D" id="1.10.510.10">
    <property type="entry name" value="Transferase(Phosphotransferase) domain 1"/>
    <property type="match status" value="1"/>
</dbReference>
<evidence type="ECO:0000256" key="5">
    <source>
        <dbReference type="SAM" id="Phobius"/>
    </source>
</evidence>
<keyword evidence="8" id="KW-1185">Reference proteome</keyword>
<evidence type="ECO:0000313" key="7">
    <source>
        <dbReference type="EMBL" id="TWT82204.1"/>
    </source>
</evidence>
<dbReference type="InterPro" id="IPR011009">
    <property type="entry name" value="Kinase-like_dom_sf"/>
</dbReference>
<dbReference type="GO" id="GO:0004674">
    <property type="term" value="F:protein serine/threonine kinase activity"/>
    <property type="evidence" value="ECO:0007669"/>
    <property type="project" value="UniProtKB-EC"/>
</dbReference>
<keyword evidence="1 7" id="KW-0808">Transferase</keyword>
<keyword evidence="3 7" id="KW-0418">Kinase</keyword>
<evidence type="ECO:0000256" key="2">
    <source>
        <dbReference type="ARBA" id="ARBA00022741"/>
    </source>
</evidence>
<feature type="transmembrane region" description="Helical" evidence="5">
    <location>
        <begin position="399"/>
        <end position="420"/>
    </location>
</feature>
<evidence type="ECO:0000256" key="3">
    <source>
        <dbReference type="ARBA" id="ARBA00022777"/>
    </source>
</evidence>
<dbReference type="AlphaFoldDB" id="A0A5C5Z4I6"/>
<dbReference type="Proteomes" id="UP000315010">
    <property type="component" value="Unassembled WGS sequence"/>
</dbReference>
<proteinExistence type="predicted"/>
<keyword evidence="5" id="KW-0472">Membrane</keyword>
<evidence type="ECO:0000256" key="4">
    <source>
        <dbReference type="ARBA" id="ARBA00022840"/>
    </source>
</evidence>